<reference evidence="2 3" key="1">
    <citation type="submission" date="2021-03" db="EMBL/GenBank/DDBJ databases">
        <title>Antimicrobial resistance genes in bacteria isolated from Japanese honey, and their potential for conferring macrolide and lincosamide resistance in the American foulbrood pathogen Paenibacillus larvae.</title>
        <authorList>
            <person name="Okamoto M."/>
            <person name="Kumagai M."/>
            <person name="Kanamori H."/>
            <person name="Takamatsu D."/>
        </authorList>
    </citation>
    <scope>NUCLEOTIDE SEQUENCE [LARGE SCALE GENOMIC DNA]</scope>
    <source>
        <strain evidence="2 3">J8TS2</strain>
    </source>
</reference>
<feature type="domain" description="NADH:flavin oxidoreductase/NADH oxidase N-terminal" evidence="1">
    <location>
        <begin position="7"/>
        <end position="127"/>
    </location>
</feature>
<gene>
    <name evidence="2" type="ORF">J8TS2_03160</name>
</gene>
<name>A0ABQ4KFA6_9BACI</name>
<keyword evidence="3" id="KW-1185">Reference proteome</keyword>
<proteinExistence type="predicted"/>
<organism evidence="2 3">
    <name type="scientific">Lederbergia ruris</name>
    <dbReference type="NCBI Taxonomy" id="217495"/>
    <lineage>
        <taxon>Bacteria</taxon>
        <taxon>Bacillati</taxon>
        <taxon>Bacillota</taxon>
        <taxon>Bacilli</taxon>
        <taxon>Bacillales</taxon>
        <taxon>Bacillaceae</taxon>
        <taxon>Lederbergia</taxon>
    </lineage>
</organism>
<dbReference type="InterPro" id="IPR013785">
    <property type="entry name" value="Aldolase_TIM"/>
</dbReference>
<protein>
    <recommendedName>
        <fullName evidence="1">NADH:flavin oxidoreductase/NADH oxidase N-terminal domain-containing protein</fullName>
    </recommendedName>
</protein>
<evidence type="ECO:0000313" key="3">
    <source>
        <dbReference type="Proteomes" id="UP000679950"/>
    </source>
</evidence>
<dbReference type="Gene3D" id="3.20.20.70">
    <property type="entry name" value="Aldolase class I"/>
    <property type="match status" value="1"/>
</dbReference>
<dbReference type="Pfam" id="PF00724">
    <property type="entry name" value="Oxidored_FMN"/>
    <property type="match status" value="1"/>
</dbReference>
<dbReference type="EMBL" id="BORB01000002">
    <property type="protein sequence ID" value="GIN55997.1"/>
    <property type="molecule type" value="Genomic_DNA"/>
</dbReference>
<dbReference type="InterPro" id="IPR001155">
    <property type="entry name" value="OxRdtase_FMN_N"/>
</dbReference>
<accession>A0ABQ4KFA6</accession>
<evidence type="ECO:0000313" key="2">
    <source>
        <dbReference type="EMBL" id="GIN55997.1"/>
    </source>
</evidence>
<dbReference type="PANTHER" id="PTHR22893:SF91">
    <property type="entry name" value="NADPH DEHYDROGENASE 2-RELATED"/>
    <property type="match status" value="1"/>
</dbReference>
<evidence type="ECO:0000259" key="1">
    <source>
        <dbReference type="Pfam" id="PF00724"/>
    </source>
</evidence>
<sequence length="175" mass="19451">MTNEDLLFKTLTLGNMKLDNRVGVAPMTRTSATSEGLATDQMVSYYTSFANGGFGLIITEGIYPDDKYSQGYLNQPGIVYKEQIQAWRKVVDSVHQAGSKIFAQLMHAGALSQGNRFVNEAIAPSAVPPKGEQMEIYGGKGLFRLPKKRLKMKSQRSLMVLRMRPKMPNLLVSME</sequence>
<dbReference type="InterPro" id="IPR045247">
    <property type="entry name" value="Oye-like"/>
</dbReference>
<dbReference type="Proteomes" id="UP000679950">
    <property type="component" value="Unassembled WGS sequence"/>
</dbReference>
<comment type="caution">
    <text evidence="2">The sequence shown here is derived from an EMBL/GenBank/DDBJ whole genome shotgun (WGS) entry which is preliminary data.</text>
</comment>
<dbReference type="SUPFAM" id="SSF51395">
    <property type="entry name" value="FMN-linked oxidoreductases"/>
    <property type="match status" value="1"/>
</dbReference>
<dbReference type="PANTHER" id="PTHR22893">
    <property type="entry name" value="NADH OXIDOREDUCTASE-RELATED"/>
    <property type="match status" value="1"/>
</dbReference>